<sequence>MPRTKKVDANAPATNTTKKTNSTSSSTKTTAAQMRNYSKEEYRKELFAKASQAMQLLNLQKTETRSYTIYSKENLRSYMQNPFSNENRLRNLSRFLYRVSQPYRRLVNYNAQLVDLTAINVSPNIDITQDNDTMTILKDYYDTCVEIDKMHLHSEIYKMLVTAWIEDAAYGYIYEDDTGFFIHLLDGEYCKISSINPDGSYNFAFDFSYFKQRKDYLDYWDSEFQKKYNSYDSDSSLKWQELDPERTICIKVGSDDPKLCIPPYIGVFENLIDTIDLQSLVSVKDELSIYKLLVARLEHMQGSDNPDDFEVDIQVALDYYAKLEASLPDCVSSCISPLPIEPIEFKGTTTDDTDMIEKSMSNLFKISGGSLVLNDEKQGTTIYRAHMIADMMNAIKPLLGEIEVWMNRHLSYNLSNPAKVKYLETSPWMKNEKKKELIESAQYGVPVKMAVAALDGFSPLEVLRMQFLENDVLSLHNSWIPLQSSYTQSGSTSAEGGGQEKDVTDLTDEGESTRESGKNDM</sequence>
<evidence type="ECO:0000313" key="2">
    <source>
        <dbReference type="EMBL" id="DAF61336.1"/>
    </source>
</evidence>
<proteinExistence type="predicted"/>
<dbReference type="EMBL" id="BK032808">
    <property type="protein sequence ID" value="DAF61336.1"/>
    <property type="molecule type" value="Genomic_DNA"/>
</dbReference>
<evidence type="ECO:0000256" key="1">
    <source>
        <dbReference type="SAM" id="MobiDB-lite"/>
    </source>
</evidence>
<feature type="region of interest" description="Disordered" evidence="1">
    <location>
        <begin position="1"/>
        <end position="32"/>
    </location>
</feature>
<protein>
    <submittedName>
        <fullName evidence="2">Portal protein</fullName>
    </submittedName>
</protein>
<feature type="compositionally biased region" description="Low complexity" evidence="1">
    <location>
        <begin position="9"/>
        <end position="32"/>
    </location>
</feature>
<name>A0A8S5TDX7_9CAUD</name>
<feature type="compositionally biased region" description="Basic and acidic residues" evidence="1">
    <location>
        <begin position="511"/>
        <end position="521"/>
    </location>
</feature>
<accession>A0A8S5TDX7</accession>
<organism evidence="2">
    <name type="scientific">Siphoviridae sp. ctENB54</name>
    <dbReference type="NCBI Taxonomy" id="2827815"/>
    <lineage>
        <taxon>Viruses</taxon>
        <taxon>Duplodnaviria</taxon>
        <taxon>Heunggongvirae</taxon>
        <taxon>Uroviricota</taxon>
        <taxon>Caudoviricetes</taxon>
    </lineage>
</organism>
<feature type="region of interest" description="Disordered" evidence="1">
    <location>
        <begin position="486"/>
        <end position="521"/>
    </location>
</feature>
<reference evidence="2" key="1">
    <citation type="journal article" date="2021" name="Proc. Natl. Acad. Sci. U.S.A.">
        <title>A Catalog of Tens of Thousands of Viruses from Human Metagenomes Reveals Hidden Associations with Chronic Diseases.</title>
        <authorList>
            <person name="Tisza M.J."/>
            <person name="Buck C.B."/>
        </authorList>
    </citation>
    <scope>NUCLEOTIDE SEQUENCE</scope>
    <source>
        <strain evidence="2">CtENB54</strain>
    </source>
</reference>